<evidence type="ECO:0000313" key="3">
    <source>
        <dbReference type="Proteomes" id="UP000008827"/>
    </source>
</evidence>
<dbReference type="Gramene" id="KRH34464">
    <property type="protein sequence ID" value="KRH34464"/>
    <property type="gene ID" value="GLYMA_10G185300"/>
</dbReference>
<dbReference type="EnsemblPlants" id="KRH34464">
    <property type="protein sequence ID" value="KRH34464"/>
    <property type="gene ID" value="GLYMA_10G185300"/>
</dbReference>
<reference evidence="1" key="3">
    <citation type="submission" date="2018-07" db="EMBL/GenBank/DDBJ databases">
        <title>WGS assembly of Glycine max.</title>
        <authorList>
            <person name="Schmutz J."/>
            <person name="Cannon S."/>
            <person name="Schlueter J."/>
            <person name="Ma J."/>
            <person name="Mitros T."/>
            <person name="Nelson W."/>
            <person name="Hyten D."/>
            <person name="Song Q."/>
            <person name="Thelen J."/>
            <person name="Cheng J."/>
            <person name="Xu D."/>
            <person name="Hellsten U."/>
            <person name="May G."/>
            <person name="Yu Y."/>
            <person name="Sakurai T."/>
            <person name="Umezawa T."/>
            <person name="Bhattacharyya M."/>
            <person name="Sandhu D."/>
            <person name="Valliyodan B."/>
            <person name="Lindquist E."/>
            <person name="Peto M."/>
            <person name="Grant D."/>
            <person name="Shu S."/>
            <person name="Goodstein D."/>
            <person name="Barry K."/>
            <person name="Futrell-Griggs M."/>
            <person name="Abernathy B."/>
            <person name="Du J."/>
            <person name="Tian Z."/>
            <person name="Zhu L."/>
            <person name="Gill N."/>
            <person name="Joshi T."/>
            <person name="Libault M."/>
            <person name="Sethuraman A."/>
            <person name="Zhang X."/>
            <person name="Shinozaki K."/>
            <person name="Nguyen H."/>
            <person name="Wing R."/>
            <person name="Cregan P."/>
            <person name="Specht J."/>
            <person name="Grimwood J."/>
            <person name="Rokhsar D."/>
            <person name="Stacey G."/>
            <person name="Shoemaker R."/>
            <person name="Jackson S."/>
        </authorList>
    </citation>
    <scope>NUCLEOTIDE SEQUENCE</scope>
    <source>
        <tissue evidence="1">Callus</tissue>
    </source>
</reference>
<dbReference type="AlphaFoldDB" id="K7LK81"/>
<dbReference type="PaxDb" id="3847-GLYMA10G32910.1"/>
<name>K7LK81_SOYBN</name>
<keyword evidence="3" id="KW-1185">Reference proteome</keyword>
<gene>
    <name evidence="1" type="ORF">GLYMA_10G185300</name>
</gene>
<dbReference type="HOGENOM" id="CLU_2745041_0_0_1"/>
<dbReference type="OMA" id="SIWNDMV"/>
<organism evidence="1">
    <name type="scientific">Glycine max</name>
    <name type="common">Soybean</name>
    <name type="synonym">Glycine hispida</name>
    <dbReference type="NCBI Taxonomy" id="3847"/>
    <lineage>
        <taxon>Eukaryota</taxon>
        <taxon>Viridiplantae</taxon>
        <taxon>Streptophyta</taxon>
        <taxon>Embryophyta</taxon>
        <taxon>Tracheophyta</taxon>
        <taxon>Spermatophyta</taxon>
        <taxon>Magnoliopsida</taxon>
        <taxon>eudicotyledons</taxon>
        <taxon>Gunneridae</taxon>
        <taxon>Pentapetalae</taxon>
        <taxon>rosids</taxon>
        <taxon>fabids</taxon>
        <taxon>Fabales</taxon>
        <taxon>Fabaceae</taxon>
        <taxon>Papilionoideae</taxon>
        <taxon>50 kb inversion clade</taxon>
        <taxon>NPAAA clade</taxon>
        <taxon>indigoferoid/millettioid clade</taxon>
        <taxon>Phaseoleae</taxon>
        <taxon>Glycine</taxon>
        <taxon>Glycine subgen. Soja</taxon>
    </lineage>
</organism>
<accession>K7LK81</accession>
<evidence type="ECO:0000313" key="1">
    <source>
        <dbReference type="EMBL" id="KRH34464.1"/>
    </source>
</evidence>
<dbReference type="SMR" id="K7LK81"/>
<dbReference type="Proteomes" id="UP000008827">
    <property type="component" value="Chromosome 10"/>
</dbReference>
<protein>
    <submittedName>
        <fullName evidence="1 2">Uncharacterized protein</fullName>
    </submittedName>
</protein>
<reference evidence="2" key="2">
    <citation type="submission" date="2018-02" db="UniProtKB">
        <authorList>
            <consortium name="EnsemblPlants"/>
        </authorList>
    </citation>
    <scope>IDENTIFICATION</scope>
    <source>
        <strain evidence="2">Williams 82</strain>
    </source>
</reference>
<dbReference type="InParanoid" id="K7LK81"/>
<dbReference type="EMBL" id="CM000843">
    <property type="protein sequence ID" value="KRH34464.1"/>
    <property type="molecule type" value="Genomic_DNA"/>
</dbReference>
<evidence type="ECO:0000313" key="2">
    <source>
        <dbReference type="EnsemblPlants" id="KRH34464"/>
    </source>
</evidence>
<proteinExistence type="predicted"/>
<sequence length="71" mass="8107">MWKNDGDHNLAVDPKAIKCLERVGKLHKEPSPIIEFVSIWNDMVLPPSRQSNQIELSEIIQKIDKSANIVE</sequence>
<reference evidence="1 2" key="1">
    <citation type="journal article" date="2010" name="Nature">
        <title>Genome sequence of the palaeopolyploid soybean.</title>
        <authorList>
            <person name="Schmutz J."/>
            <person name="Cannon S.B."/>
            <person name="Schlueter J."/>
            <person name="Ma J."/>
            <person name="Mitros T."/>
            <person name="Nelson W."/>
            <person name="Hyten D.L."/>
            <person name="Song Q."/>
            <person name="Thelen J.J."/>
            <person name="Cheng J."/>
            <person name="Xu D."/>
            <person name="Hellsten U."/>
            <person name="May G.D."/>
            <person name="Yu Y."/>
            <person name="Sakurai T."/>
            <person name="Umezawa T."/>
            <person name="Bhattacharyya M.K."/>
            <person name="Sandhu D."/>
            <person name="Valliyodan B."/>
            <person name="Lindquist E."/>
            <person name="Peto M."/>
            <person name="Grant D."/>
            <person name="Shu S."/>
            <person name="Goodstein D."/>
            <person name="Barry K."/>
            <person name="Futrell-Griggs M."/>
            <person name="Abernathy B."/>
            <person name="Du J."/>
            <person name="Tian Z."/>
            <person name="Zhu L."/>
            <person name="Gill N."/>
            <person name="Joshi T."/>
            <person name="Libault M."/>
            <person name="Sethuraman A."/>
            <person name="Zhang X.-C."/>
            <person name="Shinozaki K."/>
            <person name="Nguyen H.T."/>
            <person name="Wing R.A."/>
            <person name="Cregan P."/>
            <person name="Specht J."/>
            <person name="Grimwood J."/>
            <person name="Rokhsar D."/>
            <person name="Stacey G."/>
            <person name="Shoemaker R.C."/>
            <person name="Jackson S.A."/>
        </authorList>
    </citation>
    <scope>NUCLEOTIDE SEQUENCE</scope>
    <source>
        <strain evidence="2">cv. Williams 82</strain>
        <tissue evidence="1">Callus</tissue>
    </source>
</reference>